<name>A0A245ZCY9_9SPHN</name>
<dbReference type="OrthoDB" id="9787478at2"/>
<comment type="caution">
    <text evidence="1">The sequence shown here is derived from an EMBL/GenBank/DDBJ whole genome shotgun (WGS) entry which is preliminary data.</text>
</comment>
<evidence type="ECO:0000313" key="1">
    <source>
        <dbReference type="EMBL" id="OWK27551.1"/>
    </source>
</evidence>
<dbReference type="AlphaFoldDB" id="A0A245ZCY9"/>
<gene>
    <name evidence="1" type="ORF">SPDO_32340</name>
</gene>
<dbReference type="Pfam" id="PF07505">
    <property type="entry name" value="DUF5131"/>
    <property type="match status" value="1"/>
</dbReference>
<dbReference type="Proteomes" id="UP000197290">
    <property type="component" value="Unassembled WGS sequence"/>
</dbReference>
<proteinExistence type="predicted"/>
<accession>A0A245ZCY9</accession>
<dbReference type="InterPro" id="IPR011101">
    <property type="entry name" value="DUF5131"/>
</dbReference>
<organism evidence="1 2">
    <name type="scientific">Sphingomonas dokdonensis</name>
    <dbReference type="NCBI Taxonomy" id="344880"/>
    <lineage>
        <taxon>Bacteria</taxon>
        <taxon>Pseudomonadati</taxon>
        <taxon>Pseudomonadota</taxon>
        <taxon>Alphaproteobacteria</taxon>
        <taxon>Sphingomonadales</taxon>
        <taxon>Sphingomonadaceae</taxon>
        <taxon>Sphingomonas</taxon>
    </lineage>
</organism>
<evidence type="ECO:0000313" key="2">
    <source>
        <dbReference type="Proteomes" id="UP000197290"/>
    </source>
</evidence>
<dbReference type="EMBL" id="NBBI01000013">
    <property type="protein sequence ID" value="OWK27551.1"/>
    <property type="molecule type" value="Genomic_DNA"/>
</dbReference>
<reference evidence="1 2" key="1">
    <citation type="submission" date="2017-03" db="EMBL/GenBank/DDBJ databases">
        <title>Genome sequence of Sphingomonas dokdonensis DSM 21029.</title>
        <authorList>
            <person name="Poehlein A."/>
            <person name="Wuebbeler J.H."/>
            <person name="Steinbuechel A."/>
            <person name="Daniel R."/>
        </authorList>
    </citation>
    <scope>NUCLEOTIDE SEQUENCE [LARGE SCALE GENOMIC DNA]</scope>
    <source>
        <strain evidence="1 2">DSM 21029</strain>
    </source>
</reference>
<dbReference type="RefSeq" id="WP_088368537.1">
    <property type="nucleotide sequence ID" value="NZ_NBBI01000013.1"/>
</dbReference>
<protein>
    <submittedName>
        <fullName evidence="1">Phage protein Gp37/Gp68</fullName>
    </submittedName>
</protein>
<keyword evidence="2" id="KW-1185">Reference proteome</keyword>
<sequence>MADTTKIEWTDATWNIINGCSIHTPGCTNCYAMLLAGTRLANHPSRVGLTTPTKAGPVWNGTVRLYEPWLTLPLEWARPRDIFVCAHGDLFHDAVTEFMLDQVFAVMALCAVTGRRHRFQVLTKRSGNMRRYVSALAERAQHIAVRASQLNADAYRSMPAIVELLERGPLPNVMLGVSTEDQRRADERIPDLLATPAAMRWISAEPLLGPIDLEHVAAPVGDGEDEFEDNDWKLNALLAGSCYEFKSEDGYWYSGDGPEHRALDWVVVGGESGRGARPMHPAWARSLRDQCASAGVPFLFKQWGEWAPVCAIDETVITDEQLYHPRLAHNQPEGPRKCKVAQCVLHASGDGFDMDEWSRLQVPPGTLVYAAGAGAMQMMAIGKRRAGRLLDGVQHDGAPS</sequence>